<dbReference type="OrthoDB" id="9805504at2"/>
<dbReference type="Pfam" id="PF00565">
    <property type="entry name" value="SNase"/>
    <property type="match status" value="1"/>
</dbReference>
<comment type="caution">
    <text evidence="4">The sequence shown here is derived from an EMBL/GenBank/DDBJ whole genome shotgun (WGS) entry which is preliminary data.</text>
</comment>
<feature type="domain" description="TNase-like" evidence="3">
    <location>
        <begin position="26"/>
        <end position="141"/>
    </location>
</feature>
<dbReference type="PANTHER" id="PTHR12302">
    <property type="entry name" value="EBNA2 BINDING PROTEIN P100"/>
    <property type="match status" value="1"/>
</dbReference>
<dbReference type="InterPro" id="IPR035437">
    <property type="entry name" value="SNase_OB-fold_sf"/>
</dbReference>
<evidence type="ECO:0000256" key="2">
    <source>
        <dbReference type="SAM" id="SignalP"/>
    </source>
</evidence>
<dbReference type="AlphaFoldDB" id="A0A2D0AMD7"/>
<evidence type="ECO:0000313" key="4">
    <source>
        <dbReference type="EMBL" id="OWQ94303.1"/>
    </source>
</evidence>
<keyword evidence="2" id="KW-0732">Signal</keyword>
<dbReference type="InterPro" id="IPR016071">
    <property type="entry name" value="Staphylococal_nuclease_OB-fold"/>
</dbReference>
<evidence type="ECO:0000256" key="1">
    <source>
        <dbReference type="SAM" id="MobiDB-lite"/>
    </source>
</evidence>
<proteinExistence type="predicted"/>
<dbReference type="Proteomes" id="UP000197097">
    <property type="component" value="Unassembled WGS sequence"/>
</dbReference>
<protein>
    <recommendedName>
        <fullName evidence="3">TNase-like domain-containing protein</fullName>
    </recommendedName>
</protein>
<sequence length="220" mass="23286">MKLKIAALLLIIASPTFAQDVSGPARAADGDSLDFGGIAVRLHGIDAPALAQSCERAATSWPCGKQAAEKLASLVGQGSVVCEQKDVDDYGRTVAACRVGQVDLSQAMVDAGLAVALPRFSDRYVGAEARARDAKRGLWSGTFQTPADYRAAHPRPKRRPTDLPRPAPSAHAQPPLGVYYRNCKAARAAGVAPLYRGQPGYRPEMDGDGDGIACEPYRGR</sequence>
<dbReference type="RefSeq" id="WP_088473568.1">
    <property type="nucleotide sequence ID" value="NZ_NISJ01000009.1"/>
</dbReference>
<dbReference type="SMART" id="SM00318">
    <property type="entry name" value="SNc"/>
    <property type="match status" value="1"/>
</dbReference>
<feature type="region of interest" description="Disordered" evidence="1">
    <location>
        <begin position="145"/>
        <end position="175"/>
    </location>
</feature>
<dbReference type="PROSITE" id="PS50830">
    <property type="entry name" value="TNASE_3"/>
    <property type="match status" value="1"/>
</dbReference>
<name>A0A2D0AMD7_9SPHN</name>
<dbReference type="EMBL" id="NISJ01000009">
    <property type="protein sequence ID" value="OWQ94303.1"/>
    <property type="molecule type" value="Genomic_DNA"/>
</dbReference>
<feature type="chain" id="PRO_5012203594" description="TNase-like domain-containing protein" evidence="2">
    <location>
        <begin position="19"/>
        <end position="220"/>
    </location>
</feature>
<dbReference type="Pfam" id="PF05901">
    <property type="entry name" value="Excalibur"/>
    <property type="match status" value="1"/>
</dbReference>
<evidence type="ECO:0000313" key="5">
    <source>
        <dbReference type="Proteomes" id="UP000197097"/>
    </source>
</evidence>
<dbReference type="SUPFAM" id="SSF50199">
    <property type="entry name" value="Staphylococcal nuclease"/>
    <property type="match status" value="1"/>
</dbReference>
<dbReference type="PANTHER" id="PTHR12302:SF26">
    <property type="entry name" value="BLR1266 PROTEIN"/>
    <property type="match status" value="1"/>
</dbReference>
<feature type="region of interest" description="Disordered" evidence="1">
    <location>
        <begin position="195"/>
        <end position="220"/>
    </location>
</feature>
<keyword evidence="5" id="KW-1185">Reference proteome</keyword>
<accession>A0A2D0AMD7</accession>
<reference evidence="4 5" key="1">
    <citation type="journal article" date="2002" name="Int. J. Syst. Evol. Microbiol.">
        <title>Sphingopyxis witflariensis sp. nov., isolated from activated sludge.</title>
        <authorList>
            <person name="Kampfer P."/>
            <person name="Witzenberger R."/>
            <person name="Denner E.B."/>
            <person name="Busse H.J."/>
            <person name="Neef A."/>
        </authorList>
    </citation>
    <scope>NUCLEOTIDE SEQUENCE [LARGE SCALE GENOMIC DNA]</scope>
    <source>
        <strain evidence="4 5">DSM 14551</strain>
    </source>
</reference>
<organism evidence="4 5">
    <name type="scientific">Sphingopyxis witflariensis</name>
    <dbReference type="NCBI Taxonomy" id="173675"/>
    <lineage>
        <taxon>Bacteria</taxon>
        <taxon>Pseudomonadati</taxon>
        <taxon>Pseudomonadota</taxon>
        <taxon>Alphaproteobacteria</taxon>
        <taxon>Sphingomonadales</taxon>
        <taxon>Sphingomonadaceae</taxon>
        <taxon>Sphingopyxis</taxon>
    </lineage>
</organism>
<dbReference type="Gene3D" id="2.40.50.90">
    <property type="match status" value="1"/>
</dbReference>
<gene>
    <name evidence="4" type="ORF">CDQ91_15030</name>
</gene>
<dbReference type="SMART" id="SM00894">
    <property type="entry name" value="Excalibur"/>
    <property type="match status" value="1"/>
</dbReference>
<evidence type="ECO:0000259" key="3">
    <source>
        <dbReference type="PROSITE" id="PS50830"/>
    </source>
</evidence>
<feature type="signal peptide" evidence="2">
    <location>
        <begin position="1"/>
        <end position="18"/>
    </location>
</feature>
<dbReference type="InterPro" id="IPR008613">
    <property type="entry name" value="Excalibur_Ca-bd_domain"/>
</dbReference>